<dbReference type="Gene3D" id="2.30.30.30">
    <property type="match status" value="1"/>
</dbReference>
<dbReference type="Gene3D" id="3.30.70.940">
    <property type="entry name" value="NusG, N-terminal domain"/>
    <property type="match status" value="1"/>
</dbReference>
<dbReference type="InterPro" id="IPR039659">
    <property type="entry name" value="SPT5"/>
</dbReference>
<organism evidence="8 9">
    <name type="scientific">Laccaria amethystina LaAM-08-1</name>
    <dbReference type="NCBI Taxonomy" id="1095629"/>
    <lineage>
        <taxon>Eukaryota</taxon>
        <taxon>Fungi</taxon>
        <taxon>Dikarya</taxon>
        <taxon>Basidiomycota</taxon>
        <taxon>Agaricomycotina</taxon>
        <taxon>Agaricomycetes</taxon>
        <taxon>Agaricomycetidae</taxon>
        <taxon>Agaricales</taxon>
        <taxon>Agaricineae</taxon>
        <taxon>Hydnangiaceae</taxon>
        <taxon>Laccaria</taxon>
    </lineage>
</organism>
<feature type="domain" description="KOW" evidence="7">
    <location>
        <begin position="204"/>
        <end position="231"/>
    </location>
</feature>
<evidence type="ECO:0000256" key="5">
    <source>
        <dbReference type="ARBA" id="ARBA00031006"/>
    </source>
</evidence>
<dbReference type="GO" id="GO:0032044">
    <property type="term" value="C:DSIF complex"/>
    <property type="evidence" value="ECO:0007669"/>
    <property type="project" value="TreeGrafter"/>
</dbReference>
<dbReference type="Pfam" id="PF03439">
    <property type="entry name" value="Spt5-NGN"/>
    <property type="match status" value="1"/>
</dbReference>
<dbReference type="SMART" id="SM00739">
    <property type="entry name" value="KOW"/>
    <property type="match status" value="2"/>
</dbReference>
<dbReference type="PANTHER" id="PTHR11125:SF7">
    <property type="entry name" value="TRANSCRIPTION ELONGATION FACTOR SPT5"/>
    <property type="match status" value="1"/>
</dbReference>
<keyword evidence="9" id="KW-1185">Reference proteome</keyword>
<evidence type="ECO:0000259" key="7">
    <source>
        <dbReference type="SMART" id="SM00739"/>
    </source>
</evidence>
<dbReference type="HOGENOM" id="CLU_511329_0_0_1"/>
<dbReference type="InterPro" id="IPR005100">
    <property type="entry name" value="NGN-domain"/>
</dbReference>
<evidence type="ECO:0000256" key="1">
    <source>
        <dbReference type="ARBA" id="ARBA00006956"/>
    </source>
</evidence>
<comment type="similarity">
    <text evidence="1">Belongs to the SPT5 family.</text>
</comment>
<comment type="function">
    <text evidence="3">The SPT4-SPT5 complex mediates both activation and inhibition of transcription elongation, and plays a role in pre-mRNA processing. This complex seems to be important for the stability of the RNA polymerase II elongation machinery on the chromatin template but not for the inherent ability of this machinery to translocate down the gene.</text>
</comment>
<feature type="domain" description="KOW" evidence="7">
    <location>
        <begin position="389"/>
        <end position="416"/>
    </location>
</feature>
<keyword evidence="2" id="KW-0804">Transcription</keyword>
<reference evidence="9" key="2">
    <citation type="submission" date="2015-01" db="EMBL/GenBank/DDBJ databases">
        <title>Evolutionary Origins and Diversification of the Mycorrhizal Mutualists.</title>
        <authorList>
            <consortium name="DOE Joint Genome Institute"/>
            <consortium name="Mycorrhizal Genomics Consortium"/>
            <person name="Kohler A."/>
            <person name="Kuo A."/>
            <person name="Nagy L.G."/>
            <person name="Floudas D."/>
            <person name="Copeland A."/>
            <person name="Barry K.W."/>
            <person name="Cichocki N."/>
            <person name="Veneault-Fourrey C."/>
            <person name="LaButti K."/>
            <person name="Lindquist E.A."/>
            <person name="Lipzen A."/>
            <person name="Lundell T."/>
            <person name="Morin E."/>
            <person name="Murat C."/>
            <person name="Riley R."/>
            <person name="Ohm R."/>
            <person name="Sun H."/>
            <person name="Tunlid A."/>
            <person name="Henrissat B."/>
            <person name="Grigoriev I.V."/>
            <person name="Hibbett D.S."/>
            <person name="Martin F."/>
        </authorList>
    </citation>
    <scope>NUCLEOTIDE SEQUENCE [LARGE SCALE GENOMIC DNA]</scope>
    <source>
        <strain evidence="9">LaAM-08-1</strain>
    </source>
</reference>
<dbReference type="InterPro" id="IPR014722">
    <property type="entry name" value="Rib_uL2_dom2"/>
</dbReference>
<evidence type="ECO:0000256" key="6">
    <source>
        <dbReference type="SAM" id="MobiDB-lite"/>
    </source>
</evidence>
<sequence>MSEETHRALRSFLDLEAGVDDDDDEVGGGRSDDEEFDDFIDNDNPAELGEASTQQRLSWTQLPYREDGFTQLLTEILERSVNSGGRNLALREPTEHPDDAFIQVSMPPTSHDFPLWRVACRLGIEEEAVFSLLQLAAPRHELRSAFTRGSICGWVYLETTMNEHINRLLKLTPGIVSRRTGIIWEQIDFEDWTKMLTMHDIEANVDVGRWVRVRKGTYKGDVGYVLASELWGVRLLLAPRLSPPNLASSSLKRKRSTVVPEPALFDFNTIEHIYGTPAVKQNDRTHRFRGNIFSDGLLLKKYDFHSISLTSVFMPTSTFFLFQQSHHPTILAARFPCPLEWSFDEGDQVLNSSSSKLGVIISIGAETAEVDLAGDEGIINVPWTELCKHIVVGDFVEVLSGPLRESTGWVERVDDEIVHVVQHLSSETLEENQHYRIKVDYMLASATWTNFTSRNSKFILIG</sequence>
<dbReference type="EMBL" id="KN838693">
    <property type="protein sequence ID" value="KIJ97421.1"/>
    <property type="molecule type" value="Genomic_DNA"/>
</dbReference>
<dbReference type="GO" id="GO:0006357">
    <property type="term" value="P:regulation of transcription by RNA polymerase II"/>
    <property type="evidence" value="ECO:0007669"/>
    <property type="project" value="InterPro"/>
</dbReference>
<gene>
    <name evidence="8" type="ORF">K443DRAFT_9905</name>
</gene>
<feature type="compositionally biased region" description="Acidic residues" evidence="6">
    <location>
        <begin position="17"/>
        <end position="41"/>
    </location>
</feature>
<name>A0A0C9XIK6_9AGAR</name>
<accession>A0A0C9XIK6</accession>
<reference evidence="8 9" key="1">
    <citation type="submission" date="2014-04" db="EMBL/GenBank/DDBJ databases">
        <authorList>
            <consortium name="DOE Joint Genome Institute"/>
            <person name="Kuo A."/>
            <person name="Kohler A."/>
            <person name="Nagy L.G."/>
            <person name="Floudas D."/>
            <person name="Copeland A."/>
            <person name="Barry K.W."/>
            <person name="Cichocki N."/>
            <person name="Veneault-Fourrey C."/>
            <person name="LaButti K."/>
            <person name="Lindquist E.A."/>
            <person name="Lipzen A."/>
            <person name="Lundell T."/>
            <person name="Morin E."/>
            <person name="Murat C."/>
            <person name="Sun H."/>
            <person name="Tunlid A."/>
            <person name="Henrissat B."/>
            <person name="Grigoriev I.V."/>
            <person name="Hibbett D.S."/>
            <person name="Martin F."/>
            <person name="Nordberg H.P."/>
            <person name="Cantor M.N."/>
            <person name="Hua S.X."/>
        </authorList>
    </citation>
    <scope>NUCLEOTIDE SEQUENCE [LARGE SCALE GENOMIC DNA]</scope>
    <source>
        <strain evidence="8 9">LaAM-08-1</strain>
    </source>
</reference>
<dbReference type="InterPro" id="IPR005824">
    <property type="entry name" value="KOW"/>
</dbReference>
<dbReference type="STRING" id="1095629.A0A0C9XIK6"/>
<dbReference type="SUPFAM" id="SSF50104">
    <property type="entry name" value="Translation proteins SH3-like domain"/>
    <property type="match status" value="1"/>
</dbReference>
<feature type="region of interest" description="Disordered" evidence="6">
    <location>
        <begin position="1"/>
        <end position="52"/>
    </location>
</feature>
<proteinExistence type="inferred from homology"/>
<dbReference type="InterPro" id="IPR036735">
    <property type="entry name" value="NGN_dom_sf"/>
</dbReference>
<dbReference type="GO" id="GO:0006368">
    <property type="term" value="P:transcription elongation by RNA polymerase II"/>
    <property type="evidence" value="ECO:0007669"/>
    <property type="project" value="TreeGrafter"/>
</dbReference>
<dbReference type="OrthoDB" id="3048815at2759"/>
<dbReference type="Proteomes" id="UP000054477">
    <property type="component" value="Unassembled WGS sequence"/>
</dbReference>
<evidence type="ECO:0000256" key="3">
    <source>
        <dbReference type="ARBA" id="ARBA00024691"/>
    </source>
</evidence>
<evidence type="ECO:0000313" key="8">
    <source>
        <dbReference type="EMBL" id="KIJ97421.1"/>
    </source>
</evidence>
<dbReference type="InterPro" id="IPR008991">
    <property type="entry name" value="Translation_prot_SH3-like_sf"/>
</dbReference>
<protein>
    <recommendedName>
        <fullName evidence="4">Chromatin elongation factor SPT5</fullName>
    </recommendedName>
    <alternativeName>
        <fullName evidence="5">Chromatin elongation factor spt5</fullName>
    </alternativeName>
</protein>
<evidence type="ECO:0000256" key="4">
    <source>
        <dbReference type="ARBA" id="ARBA00029865"/>
    </source>
</evidence>
<dbReference type="GO" id="GO:0032784">
    <property type="term" value="P:regulation of DNA-templated transcription elongation"/>
    <property type="evidence" value="ECO:0007669"/>
    <property type="project" value="InterPro"/>
</dbReference>
<dbReference type="AlphaFoldDB" id="A0A0C9XIK6"/>
<evidence type="ECO:0000256" key="2">
    <source>
        <dbReference type="ARBA" id="ARBA00023163"/>
    </source>
</evidence>
<dbReference type="PANTHER" id="PTHR11125">
    <property type="entry name" value="SUPPRESSOR OF TY 5"/>
    <property type="match status" value="1"/>
</dbReference>
<evidence type="ECO:0000313" key="9">
    <source>
        <dbReference type="Proteomes" id="UP000054477"/>
    </source>
</evidence>
<dbReference type="GO" id="GO:0003729">
    <property type="term" value="F:mRNA binding"/>
    <property type="evidence" value="ECO:0007669"/>
    <property type="project" value="TreeGrafter"/>
</dbReference>